<evidence type="ECO:0000256" key="12">
    <source>
        <dbReference type="RuleBase" id="RU363112"/>
    </source>
</evidence>
<dbReference type="PANTHER" id="PTHR12468:SF2">
    <property type="entry name" value="GPI MANNOSYLTRANSFERASE 2"/>
    <property type="match status" value="1"/>
</dbReference>
<evidence type="ECO:0000256" key="10">
    <source>
        <dbReference type="ARBA" id="ARBA00022989"/>
    </source>
</evidence>
<dbReference type="GO" id="GO:0004376">
    <property type="term" value="F:GPI mannosyltransferase activity"/>
    <property type="evidence" value="ECO:0007669"/>
    <property type="project" value="InterPro"/>
</dbReference>
<keyword evidence="8 12" id="KW-0812">Transmembrane</keyword>
<dbReference type="EC" id="2.4.1.-" evidence="12"/>
<comment type="caution">
    <text evidence="12">Lacks conserved residue(s) required for the propagation of feature annotation.</text>
</comment>
<dbReference type="GO" id="GO:0031501">
    <property type="term" value="C:mannosyltransferase complex"/>
    <property type="evidence" value="ECO:0007669"/>
    <property type="project" value="TreeGrafter"/>
</dbReference>
<reference evidence="13 14" key="1">
    <citation type="journal article" date="2020" name="ISME J.">
        <title>Uncovering the hidden diversity of litter-decomposition mechanisms in mushroom-forming fungi.</title>
        <authorList>
            <person name="Floudas D."/>
            <person name="Bentzer J."/>
            <person name="Ahren D."/>
            <person name="Johansson T."/>
            <person name="Persson P."/>
            <person name="Tunlid A."/>
        </authorList>
    </citation>
    <scope>NUCLEOTIDE SEQUENCE [LARGE SCALE GENOMIC DNA]</scope>
    <source>
        <strain evidence="13 14">CBS 101986</strain>
    </source>
</reference>
<keyword evidence="7 12" id="KW-0808">Transferase</keyword>
<dbReference type="UniPathway" id="UPA00196"/>
<feature type="transmembrane region" description="Helical" evidence="12">
    <location>
        <begin position="191"/>
        <end position="217"/>
    </location>
</feature>
<feature type="transmembrane region" description="Helical" evidence="12">
    <location>
        <begin position="302"/>
        <end position="323"/>
    </location>
</feature>
<evidence type="ECO:0000256" key="6">
    <source>
        <dbReference type="ARBA" id="ARBA00022676"/>
    </source>
</evidence>
<dbReference type="EMBL" id="JAACJJ010000028">
    <property type="protein sequence ID" value="KAF5320994.1"/>
    <property type="molecule type" value="Genomic_DNA"/>
</dbReference>
<comment type="similarity">
    <text evidence="3 12">Belongs to the PIGV family.</text>
</comment>
<keyword evidence="9 12" id="KW-0256">Endoplasmic reticulum</keyword>
<comment type="caution">
    <text evidence="13">The sequence shown here is derived from an EMBL/GenBank/DDBJ whole genome shotgun (WGS) entry which is preliminary data.</text>
</comment>
<comment type="subcellular location">
    <subcellularLocation>
        <location evidence="1 12">Endoplasmic reticulum membrane</location>
        <topology evidence="1 12">Multi-pass membrane protein</topology>
    </subcellularLocation>
</comment>
<dbReference type="InterPro" id="IPR007315">
    <property type="entry name" value="PIG-V/Gpi18"/>
</dbReference>
<comment type="function">
    <text evidence="12">Mannosyltransferase involved in glycosylphosphatidylinositol-anchor biosynthesis.</text>
</comment>
<name>A0A8H5BD28_9AGAR</name>
<dbReference type="GO" id="GO:0005789">
    <property type="term" value="C:endoplasmic reticulum membrane"/>
    <property type="evidence" value="ECO:0007669"/>
    <property type="project" value="UniProtKB-SubCell"/>
</dbReference>
<accession>A0A8H5BD28</accession>
<sequence>MASSTTTPPAVTEKPQTIEQVHRSLVSQCSHVLRALFFGVLVLGCLLPQFDASAKLVSSTFPATAALRWDTFHFLNTARNGYMYEHEWAFLPGVSFLMRIARYVYKSVAGRYPTAEDTLWPAIVAAIAVDSSQLVYSLSLYHLKSADMALLSALLSLIPTSPMTLLFAPYNEPFFTHLSLRGMLCCTRKEWTRASLWFALACMFRANGVLLSGYIIWGLTVQPIIQGLWPSSRALLKTTASTAIVVAPFIGYQAYAYSIFCADDRTGGAAAWCSSFPPSIYTFAQSKYWDVGFMRYWTVNQLPNFIIAAPTLALIFAFALHHLRHTFATGRTQDHKQGHKEAGKQRPALLPSNFRNASITPYAIHALAFAFIIIFMSHTQIILRLAASLPFVHWAAAWLVMEHPSWGRLWVFWSILWGATSLLLWATFLPPA</sequence>
<evidence type="ECO:0000256" key="9">
    <source>
        <dbReference type="ARBA" id="ARBA00022824"/>
    </source>
</evidence>
<evidence type="ECO:0000256" key="3">
    <source>
        <dbReference type="ARBA" id="ARBA00008698"/>
    </source>
</evidence>
<keyword evidence="10 12" id="KW-1133">Transmembrane helix</keyword>
<evidence type="ECO:0000256" key="4">
    <source>
        <dbReference type="ARBA" id="ARBA00013795"/>
    </source>
</evidence>
<dbReference type="GO" id="GO:0000009">
    <property type="term" value="F:alpha-1,6-mannosyltransferase activity"/>
    <property type="evidence" value="ECO:0007669"/>
    <property type="project" value="InterPro"/>
</dbReference>
<gene>
    <name evidence="13" type="ORF">D9619_001398</name>
</gene>
<feature type="transmembrane region" description="Helical" evidence="12">
    <location>
        <begin position="354"/>
        <end position="375"/>
    </location>
</feature>
<comment type="pathway">
    <text evidence="2 12">Glycolipid biosynthesis; glycosylphosphatidylinositol-anchor biosynthesis.</text>
</comment>
<dbReference type="OrthoDB" id="10252502at2759"/>
<evidence type="ECO:0000313" key="13">
    <source>
        <dbReference type="EMBL" id="KAF5320994.1"/>
    </source>
</evidence>
<organism evidence="13 14">
    <name type="scientific">Psilocybe cf. subviscida</name>
    <dbReference type="NCBI Taxonomy" id="2480587"/>
    <lineage>
        <taxon>Eukaryota</taxon>
        <taxon>Fungi</taxon>
        <taxon>Dikarya</taxon>
        <taxon>Basidiomycota</taxon>
        <taxon>Agaricomycotina</taxon>
        <taxon>Agaricomycetes</taxon>
        <taxon>Agaricomycetidae</taxon>
        <taxon>Agaricales</taxon>
        <taxon>Agaricineae</taxon>
        <taxon>Strophariaceae</taxon>
        <taxon>Psilocybe</taxon>
    </lineage>
</organism>
<evidence type="ECO:0000256" key="5">
    <source>
        <dbReference type="ARBA" id="ARBA00022502"/>
    </source>
</evidence>
<evidence type="ECO:0000256" key="7">
    <source>
        <dbReference type="ARBA" id="ARBA00022679"/>
    </source>
</evidence>
<keyword evidence="5 12" id="KW-0337">GPI-anchor biosynthesis</keyword>
<feature type="transmembrane region" description="Helical" evidence="12">
    <location>
        <begin position="409"/>
        <end position="428"/>
    </location>
</feature>
<dbReference type="Proteomes" id="UP000567179">
    <property type="component" value="Unassembled WGS sequence"/>
</dbReference>
<evidence type="ECO:0000256" key="8">
    <source>
        <dbReference type="ARBA" id="ARBA00022692"/>
    </source>
</evidence>
<evidence type="ECO:0000313" key="14">
    <source>
        <dbReference type="Proteomes" id="UP000567179"/>
    </source>
</evidence>
<keyword evidence="11 12" id="KW-0472">Membrane</keyword>
<evidence type="ECO:0000256" key="11">
    <source>
        <dbReference type="ARBA" id="ARBA00023136"/>
    </source>
</evidence>
<dbReference type="Pfam" id="PF04188">
    <property type="entry name" value="Mannosyl_trans2"/>
    <property type="match status" value="1"/>
</dbReference>
<feature type="transmembrane region" description="Helical" evidence="12">
    <location>
        <begin position="381"/>
        <end position="400"/>
    </location>
</feature>
<keyword evidence="6 12" id="KW-0328">Glycosyltransferase</keyword>
<dbReference type="PANTHER" id="PTHR12468">
    <property type="entry name" value="GPI MANNOSYLTRANSFERASE 2"/>
    <property type="match status" value="1"/>
</dbReference>
<protein>
    <recommendedName>
        <fullName evidence="4 12">GPI mannosyltransferase 2</fullName>
        <ecNumber evidence="12">2.4.1.-</ecNumber>
    </recommendedName>
</protein>
<dbReference type="AlphaFoldDB" id="A0A8H5BD28"/>
<proteinExistence type="inferred from homology"/>
<evidence type="ECO:0000256" key="2">
    <source>
        <dbReference type="ARBA" id="ARBA00004687"/>
    </source>
</evidence>
<keyword evidence="14" id="KW-1185">Reference proteome</keyword>
<evidence type="ECO:0000256" key="1">
    <source>
        <dbReference type="ARBA" id="ARBA00004477"/>
    </source>
</evidence>
<dbReference type="GO" id="GO:0006506">
    <property type="term" value="P:GPI anchor biosynthetic process"/>
    <property type="evidence" value="ECO:0007669"/>
    <property type="project" value="UniProtKB-UniPathway"/>
</dbReference>